<evidence type="ECO:0000256" key="1">
    <source>
        <dbReference type="SAM" id="MobiDB-lite"/>
    </source>
</evidence>
<feature type="compositionally biased region" description="Basic residues" evidence="1">
    <location>
        <begin position="254"/>
        <end position="268"/>
    </location>
</feature>
<proteinExistence type="predicted"/>
<feature type="compositionally biased region" description="Basic residues" evidence="1">
    <location>
        <begin position="397"/>
        <end position="437"/>
    </location>
</feature>
<evidence type="ECO:0000313" key="2">
    <source>
        <dbReference type="EnsemblMetazoa" id="AFAF004134-PA"/>
    </source>
</evidence>
<dbReference type="AlphaFoldDB" id="A0A182Q6P6"/>
<feature type="compositionally biased region" description="Basic residues" evidence="1">
    <location>
        <begin position="225"/>
        <end position="243"/>
    </location>
</feature>
<dbReference type="EMBL" id="AXCN02000890">
    <property type="status" value="NOT_ANNOTATED_CDS"/>
    <property type="molecule type" value="Genomic_DNA"/>
</dbReference>
<name>A0A182Q6P6_9DIPT</name>
<evidence type="ECO:0000313" key="3">
    <source>
        <dbReference type="Proteomes" id="UP000075886"/>
    </source>
</evidence>
<organism evidence="2 3">
    <name type="scientific">Anopheles farauti</name>
    <dbReference type="NCBI Taxonomy" id="69004"/>
    <lineage>
        <taxon>Eukaryota</taxon>
        <taxon>Metazoa</taxon>
        <taxon>Ecdysozoa</taxon>
        <taxon>Arthropoda</taxon>
        <taxon>Hexapoda</taxon>
        <taxon>Insecta</taxon>
        <taxon>Pterygota</taxon>
        <taxon>Neoptera</taxon>
        <taxon>Endopterygota</taxon>
        <taxon>Diptera</taxon>
        <taxon>Nematocera</taxon>
        <taxon>Culicoidea</taxon>
        <taxon>Culicidae</taxon>
        <taxon>Anophelinae</taxon>
        <taxon>Anopheles</taxon>
    </lineage>
</organism>
<dbReference type="VEuPathDB" id="VectorBase:AFAF004134"/>
<accession>A0A182Q6P6</accession>
<feature type="compositionally biased region" description="Polar residues" evidence="1">
    <location>
        <begin position="367"/>
        <end position="379"/>
    </location>
</feature>
<feature type="compositionally biased region" description="Basic residues" evidence="1">
    <location>
        <begin position="328"/>
        <end position="339"/>
    </location>
</feature>
<feature type="region of interest" description="Disordered" evidence="1">
    <location>
        <begin position="324"/>
        <end position="466"/>
    </location>
</feature>
<keyword evidence="3" id="KW-1185">Reference proteome</keyword>
<dbReference type="EnsemblMetazoa" id="AFAF004134-RA">
    <property type="protein sequence ID" value="AFAF004134-PA"/>
    <property type="gene ID" value="AFAF004134"/>
</dbReference>
<dbReference type="STRING" id="69004.A0A182Q6P6"/>
<feature type="compositionally biased region" description="Basic and acidic residues" evidence="1">
    <location>
        <begin position="244"/>
        <end position="253"/>
    </location>
</feature>
<feature type="compositionally biased region" description="Low complexity" evidence="1">
    <location>
        <begin position="340"/>
        <end position="366"/>
    </location>
</feature>
<reference evidence="3" key="1">
    <citation type="submission" date="2014-01" db="EMBL/GenBank/DDBJ databases">
        <title>The Genome Sequence of Anopheles farauti FAR1 (V2).</title>
        <authorList>
            <consortium name="The Broad Institute Genomics Platform"/>
            <person name="Neafsey D.E."/>
            <person name="Besansky N."/>
            <person name="Howell P."/>
            <person name="Walton C."/>
            <person name="Young S.K."/>
            <person name="Zeng Q."/>
            <person name="Gargeya S."/>
            <person name="Fitzgerald M."/>
            <person name="Haas B."/>
            <person name="Abouelleil A."/>
            <person name="Allen A.W."/>
            <person name="Alvarado L."/>
            <person name="Arachchi H.M."/>
            <person name="Berlin A.M."/>
            <person name="Chapman S.B."/>
            <person name="Gainer-Dewar J."/>
            <person name="Goldberg J."/>
            <person name="Griggs A."/>
            <person name="Gujja S."/>
            <person name="Hansen M."/>
            <person name="Howarth C."/>
            <person name="Imamovic A."/>
            <person name="Ireland A."/>
            <person name="Larimer J."/>
            <person name="McCowan C."/>
            <person name="Murphy C."/>
            <person name="Pearson M."/>
            <person name="Poon T.W."/>
            <person name="Priest M."/>
            <person name="Roberts A."/>
            <person name="Saif S."/>
            <person name="Shea T."/>
            <person name="Sisk P."/>
            <person name="Sykes S."/>
            <person name="Wortman J."/>
            <person name="Nusbaum C."/>
            <person name="Birren B."/>
        </authorList>
    </citation>
    <scope>NUCLEOTIDE SEQUENCE [LARGE SCALE GENOMIC DNA]</scope>
    <source>
        <strain evidence="3">FAR1</strain>
    </source>
</reference>
<feature type="region of interest" description="Disordered" evidence="1">
    <location>
        <begin position="213"/>
        <end position="287"/>
    </location>
</feature>
<protein>
    <recommendedName>
        <fullName evidence="4">Retrotransposon gag domain-containing protein</fullName>
    </recommendedName>
</protein>
<evidence type="ECO:0008006" key="4">
    <source>
        <dbReference type="Google" id="ProtNLM"/>
    </source>
</evidence>
<dbReference type="Proteomes" id="UP000075886">
    <property type="component" value="Unassembled WGS sequence"/>
</dbReference>
<sequence>MAKQQTPTVASILPEFHGETDDWNVYREILDEFYRANGISGDDRVPVLISVIGKATYGTLRSLCHPAAPRSMRYEDLCTVLARQYIPEIAIFRHRAQFYRAEQQRGESVKEWYARLKALSIECKFEEALLEPLLIDRFVVGLVAGPVRNRLYEERPDQLRSIEKAVDLAATKESELRQANEGEAMAHEFACLAIGDEMRHGRRHARMHGKHLHRFGRPSKEERHGPRRHHGRHHGRHHHHRHHPSDYESEAEHHHHPFHAFGHHHGGPVRHFGPPAFGPGPWGGHHRRELAAHQFGPWGMGGRMGRPGGGHGCPAMMEGFGRPGRSCGKWRKRHHHRRSSSTSSSSSSSSSGSSTSSSSSSSSGSSDSEAPNEQTTVAVETQRMCRKLRRGIEGKHQGKQRHSGKRHGHGRHHHNHHKHHNHHRDHSHGKGGRRNRKHQQEEPIVSQPPERATPPTDPTTDPELIE</sequence>
<reference evidence="2" key="2">
    <citation type="submission" date="2020-05" db="UniProtKB">
        <authorList>
            <consortium name="EnsemblMetazoa"/>
        </authorList>
    </citation>
    <scope>IDENTIFICATION</scope>
    <source>
        <strain evidence="2">FAR1</strain>
    </source>
</reference>